<accession>A0ABP7WLH6</accession>
<gene>
    <name evidence="2" type="ORF">GCM10022233_87830</name>
</gene>
<reference evidence="3" key="1">
    <citation type="journal article" date="2019" name="Int. J. Syst. Evol. Microbiol.">
        <title>The Global Catalogue of Microorganisms (GCM) 10K type strain sequencing project: providing services to taxonomists for standard genome sequencing and annotation.</title>
        <authorList>
            <consortium name="The Broad Institute Genomics Platform"/>
            <consortium name="The Broad Institute Genome Sequencing Center for Infectious Disease"/>
            <person name="Wu L."/>
            <person name="Ma J."/>
        </authorList>
    </citation>
    <scope>NUCLEOTIDE SEQUENCE [LARGE SCALE GENOMIC DNA]</scope>
    <source>
        <strain evidence="3">JCM 16925</strain>
    </source>
</reference>
<evidence type="ECO:0000313" key="2">
    <source>
        <dbReference type="EMBL" id="GAA4090928.1"/>
    </source>
</evidence>
<comment type="caution">
    <text evidence="2">The sequence shown here is derived from an EMBL/GenBank/DDBJ whole genome shotgun (WGS) entry which is preliminary data.</text>
</comment>
<keyword evidence="3" id="KW-1185">Reference proteome</keyword>
<evidence type="ECO:0000313" key="3">
    <source>
        <dbReference type="Proteomes" id="UP001499984"/>
    </source>
</evidence>
<proteinExistence type="predicted"/>
<protein>
    <recommendedName>
        <fullName evidence="4">Secreted protein</fullName>
    </recommendedName>
</protein>
<evidence type="ECO:0008006" key="4">
    <source>
        <dbReference type="Google" id="ProtNLM"/>
    </source>
</evidence>
<sequence>MRGRRTLVGTLSPVAAFAVIVAPKGAFLVPTRVSAVAVASAVPPAGTVTRPGDTANIPSGASPAADRSRVGGLVPVLR</sequence>
<feature type="region of interest" description="Disordered" evidence="1">
    <location>
        <begin position="47"/>
        <end position="78"/>
    </location>
</feature>
<evidence type="ECO:0000256" key="1">
    <source>
        <dbReference type="SAM" id="MobiDB-lite"/>
    </source>
</evidence>
<dbReference type="EMBL" id="BAAAZY010000042">
    <property type="protein sequence ID" value="GAA4090928.1"/>
    <property type="molecule type" value="Genomic_DNA"/>
</dbReference>
<organism evidence="2 3">
    <name type="scientific">Streptomyces shaanxiensis</name>
    <dbReference type="NCBI Taxonomy" id="653357"/>
    <lineage>
        <taxon>Bacteria</taxon>
        <taxon>Bacillati</taxon>
        <taxon>Actinomycetota</taxon>
        <taxon>Actinomycetes</taxon>
        <taxon>Kitasatosporales</taxon>
        <taxon>Streptomycetaceae</taxon>
        <taxon>Streptomyces</taxon>
    </lineage>
</organism>
<name>A0ABP7WLH6_9ACTN</name>
<dbReference type="Proteomes" id="UP001499984">
    <property type="component" value="Unassembled WGS sequence"/>
</dbReference>